<evidence type="ECO:0000313" key="1">
    <source>
        <dbReference type="EMBL" id="CAD7084493.1"/>
    </source>
</evidence>
<dbReference type="Proteomes" id="UP000594454">
    <property type="component" value="Chromosome 3"/>
</dbReference>
<organism evidence="1 2">
    <name type="scientific">Hermetia illucens</name>
    <name type="common">Black soldier fly</name>
    <dbReference type="NCBI Taxonomy" id="343691"/>
    <lineage>
        <taxon>Eukaryota</taxon>
        <taxon>Metazoa</taxon>
        <taxon>Ecdysozoa</taxon>
        <taxon>Arthropoda</taxon>
        <taxon>Hexapoda</taxon>
        <taxon>Insecta</taxon>
        <taxon>Pterygota</taxon>
        <taxon>Neoptera</taxon>
        <taxon>Endopterygota</taxon>
        <taxon>Diptera</taxon>
        <taxon>Brachycera</taxon>
        <taxon>Stratiomyomorpha</taxon>
        <taxon>Stratiomyidae</taxon>
        <taxon>Hermetiinae</taxon>
        <taxon>Hermetia</taxon>
    </lineage>
</organism>
<dbReference type="InParanoid" id="A0A7R8UPX8"/>
<proteinExistence type="predicted"/>
<dbReference type="EMBL" id="LR899011">
    <property type="protein sequence ID" value="CAD7084493.1"/>
    <property type="molecule type" value="Genomic_DNA"/>
</dbReference>
<protein>
    <submittedName>
        <fullName evidence="1">Uncharacterized protein</fullName>
    </submittedName>
</protein>
<reference evidence="1 2" key="1">
    <citation type="submission" date="2020-11" db="EMBL/GenBank/DDBJ databases">
        <authorList>
            <person name="Wallbank WR R."/>
            <person name="Pardo Diaz C."/>
            <person name="Kozak K."/>
            <person name="Martin S."/>
            <person name="Jiggins C."/>
            <person name="Moest M."/>
            <person name="Warren A I."/>
            <person name="Generalovic N T."/>
            <person name="Byers J.R.P. K."/>
            <person name="Montejo-Kovacevich G."/>
            <person name="Yen C E."/>
        </authorList>
    </citation>
    <scope>NUCLEOTIDE SEQUENCE [LARGE SCALE GENOMIC DNA]</scope>
</reference>
<evidence type="ECO:0000313" key="2">
    <source>
        <dbReference type="Proteomes" id="UP000594454"/>
    </source>
</evidence>
<sequence>MQVVRSNHLCTNCLKSNHYSNNSGGRVHAENVYVSTALCCIMIRKLRRSKSTSDRSQKEISLAHPDFNIRQNVDVLIDTMTCGYYKILYSVAAHCSMLNMDEFLNQTFQQFWQAEEMD</sequence>
<name>A0A7R8UPX8_HERIL</name>
<keyword evidence="2" id="KW-1185">Reference proteome</keyword>
<gene>
    <name evidence="1" type="ORF">HERILL_LOCUS7381</name>
</gene>
<dbReference type="AlphaFoldDB" id="A0A7R8UPX8"/>
<accession>A0A7R8UPX8</accession>